<dbReference type="Gene3D" id="1.10.10.60">
    <property type="entry name" value="Homeodomain-like"/>
    <property type="match status" value="1"/>
</dbReference>
<reference evidence="2" key="1">
    <citation type="journal article" date="2015" name="Nature">
        <title>Complex archaea that bridge the gap between prokaryotes and eukaryotes.</title>
        <authorList>
            <person name="Spang A."/>
            <person name="Saw J.H."/>
            <person name="Jorgensen S.L."/>
            <person name="Zaremba-Niedzwiedzka K."/>
            <person name="Martijn J."/>
            <person name="Lind A.E."/>
            <person name="van Eijk R."/>
            <person name="Schleper C."/>
            <person name="Guy L."/>
            <person name="Ettema T.J."/>
        </authorList>
    </citation>
    <scope>NUCLEOTIDE SEQUENCE</scope>
</reference>
<dbReference type="EMBL" id="LAZR01000049">
    <property type="protein sequence ID" value="KKN98977.1"/>
    <property type="molecule type" value="Genomic_DNA"/>
</dbReference>
<dbReference type="GO" id="GO:0003677">
    <property type="term" value="F:DNA binding"/>
    <property type="evidence" value="ECO:0007669"/>
    <property type="project" value="InterPro"/>
</dbReference>
<evidence type="ECO:0000313" key="2">
    <source>
        <dbReference type="EMBL" id="KKN98977.1"/>
    </source>
</evidence>
<dbReference type="InterPro" id="IPR029052">
    <property type="entry name" value="Metallo-depent_PP-like"/>
</dbReference>
<sequence>MESENKTLQEAIDAVSQYSSVTEAAKVMGIPRKTLSSRYNKALDKGYVPGTPQLSAGQEIGLDAKLKRATIEKRLLKKKYDELLGVMEQQTNQLNSIELFSRNLDLIDHEKIKVVTDGRPSESTAVILCSDLHYEEIVDPRTIDGLNEYNPKIAKERFNKVFKNGLKLIDMTRSKSNIRKLVLWLGGDMIAGYIHEELMESNAMSPVEASIDVYKMCVSAIDYMVENGDFDEITVVTSVGNHSRTTPKIRISTCVENNFEWLIYNFLLSYYEQSKVVRFKLSRGYFNYLDVYDQTIRFHHGNYIRYAGGVGGVTIPLNKAIDKWNQSKPASLDVFGHWHQRISSKNFVGNGSIIGYGPYSLSIKAAFETPQQSFFLIHPLKGKTVEAPIFV</sequence>
<protein>
    <recommendedName>
        <fullName evidence="1">HTH psq-type domain-containing protein</fullName>
    </recommendedName>
</protein>
<name>A0A0F9VGL4_9ZZZZ</name>
<evidence type="ECO:0000259" key="1">
    <source>
        <dbReference type="Pfam" id="PF05225"/>
    </source>
</evidence>
<dbReference type="Pfam" id="PF05225">
    <property type="entry name" value="HTH_psq"/>
    <property type="match status" value="1"/>
</dbReference>
<dbReference type="InterPro" id="IPR007889">
    <property type="entry name" value="HTH_Psq"/>
</dbReference>
<proteinExistence type="predicted"/>
<dbReference type="InterPro" id="IPR009057">
    <property type="entry name" value="Homeodomain-like_sf"/>
</dbReference>
<dbReference type="SUPFAM" id="SSF46689">
    <property type="entry name" value="Homeodomain-like"/>
    <property type="match status" value="1"/>
</dbReference>
<feature type="domain" description="HTH psq-type" evidence="1">
    <location>
        <begin position="7"/>
        <end position="41"/>
    </location>
</feature>
<comment type="caution">
    <text evidence="2">The sequence shown here is derived from an EMBL/GenBank/DDBJ whole genome shotgun (WGS) entry which is preliminary data.</text>
</comment>
<gene>
    <name evidence="2" type="ORF">LCGC14_0142220</name>
</gene>
<dbReference type="AlphaFoldDB" id="A0A0F9VGL4"/>
<dbReference type="SUPFAM" id="SSF56300">
    <property type="entry name" value="Metallo-dependent phosphatases"/>
    <property type="match status" value="1"/>
</dbReference>
<organism evidence="2">
    <name type="scientific">marine sediment metagenome</name>
    <dbReference type="NCBI Taxonomy" id="412755"/>
    <lineage>
        <taxon>unclassified sequences</taxon>
        <taxon>metagenomes</taxon>
        <taxon>ecological metagenomes</taxon>
    </lineage>
</organism>
<accession>A0A0F9VGL4</accession>